<organism evidence="2 3">
    <name type="scientific">Salinactinospora qingdaonensis</name>
    <dbReference type="NCBI Taxonomy" id="702744"/>
    <lineage>
        <taxon>Bacteria</taxon>
        <taxon>Bacillati</taxon>
        <taxon>Actinomycetota</taxon>
        <taxon>Actinomycetes</taxon>
        <taxon>Streptosporangiales</taxon>
        <taxon>Nocardiopsidaceae</taxon>
        <taxon>Salinactinospora</taxon>
    </lineage>
</organism>
<comment type="caution">
    <text evidence="2">The sequence shown here is derived from an EMBL/GenBank/DDBJ whole genome shotgun (WGS) entry which is preliminary data.</text>
</comment>
<dbReference type="EMBL" id="BAABDD010000010">
    <property type="protein sequence ID" value="GAA3745831.1"/>
    <property type="molecule type" value="Genomic_DNA"/>
</dbReference>
<gene>
    <name evidence="2" type="ORF">GCM10022402_26770</name>
</gene>
<proteinExistence type="predicted"/>
<reference evidence="3" key="1">
    <citation type="journal article" date="2019" name="Int. J. Syst. Evol. Microbiol.">
        <title>The Global Catalogue of Microorganisms (GCM) 10K type strain sequencing project: providing services to taxonomists for standard genome sequencing and annotation.</title>
        <authorList>
            <consortium name="The Broad Institute Genomics Platform"/>
            <consortium name="The Broad Institute Genome Sequencing Center for Infectious Disease"/>
            <person name="Wu L."/>
            <person name="Ma J."/>
        </authorList>
    </citation>
    <scope>NUCLEOTIDE SEQUENCE [LARGE SCALE GENOMIC DNA]</scope>
    <source>
        <strain evidence="3">JCM 17137</strain>
    </source>
</reference>
<feature type="region of interest" description="Disordered" evidence="1">
    <location>
        <begin position="25"/>
        <end position="94"/>
    </location>
</feature>
<evidence type="ECO:0000313" key="2">
    <source>
        <dbReference type="EMBL" id="GAA3745831.1"/>
    </source>
</evidence>
<name>A0ABP7FQL1_9ACTN</name>
<dbReference type="Proteomes" id="UP001500908">
    <property type="component" value="Unassembled WGS sequence"/>
</dbReference>
<sequence>MEEFLVTTAHIRLCGFAQRHPVPAEARPYTRGKGGAPGNRWNDPRGRDQRVLHRQGTAGPYAGHRRQRPAVLGTVADGSAPSRRLRSGSGKAPH</sequence>
<evidence type="ECO:0000313" key="3">
    <source>
        <dbReference type="Proteomes" id="UP001500908"/>
    </source>
</evidence>
<accession>A0ABP7FQL1</accession>
<feature type="compositionally biased region" description="Basic and acidic residues" evidence="1">
    <location>
        <begin position="42"/>
        <end position="51"/>
    </location>
</feature>
<protein>
    <submittedName>
        <fullName evidence="2">Uncharacterized protein</fullName>
    </submittedName>
</protein>
<evidence type="ECO:0000256" key="1">
    <source>
        <dbReference type="SAM" id="MobiDB-lite"/>
    </source>
</evidence>
<keyword evidence="3" id="KW-1185">Reference proteome</keyword>